<dbReference type="AlphaFoldDB" id="D4LAT9"/>
<evidence type="ECO:0000256" key="4">
    <source>
        <dbReference type="ARBA" id="ARBA00023136"/>
    </source>
</evidence>
<feature type="domain" description="TM2" evidence="6">
    <location>
        <begin position="71"/>
        <end position="121"/>
    </location>
</feature>
<sequence length="140" mass="15056">MAENLCPQCGAPLAPGATECKYCGEAVAPAQVQPQPQPQYQQQGAYGQPGQPVQVFVQTGDNDGIDPSWPVKSKITAGLLAILLGGLGIHKFYLGKTGMGILYLLLCWTYIPGIVGLVEGIMYLCSNDHNFQVKNHVRLQ</sequence>
<keyword evidence="9" id="KW-1185">Reference proteome</keyword>
<dbReference type="Pfam" id="PF05154">
    <property type="entry name" value="TM2"/>
    <property type="match status" value="1"/>
</dbReference>
<feature type="domain" description="Zinc-ribbon" evidence="7">
    <location>
        <begin position="6"/>
        <end position="25"/>
    </location>
</feature>
<dbReference type="HOGENOM" id="CLU_081297_5_1_9"/>
<gene>
    <name evidence="8" type="ordered locus">RUM_05090</name>
</gene>
<dbReference type="STRING" id="213810.RUM_05090"/>
<dbReference type="GO" id="GO:0016020">
    <property type="term" value="C:membrane"/>
    <property type="evidence" value="ECO:0007669"/>
    <property type="project" value="UniProtKB-SubCell"/>
</dbReference>
<evidence type="ECO:0000259" key="6">
    <source>
        <dbReference type="Pfam" id="PF05154"/>
    </source>
</evidence>
<name>D4LAT9_RUMC1</name>
<dbReference type="PATRIC" id="fig|213810.4.peg.415"/>
<evidence type="ECO:0000256" key="5">
    <source>
        <dbReference type="SAM" id="Phobius"/>
    </source>
</evidence>
<dbReference type="EMBL" id="FP929052">
    <property type="protein sequence ID" value="CBL16734.1"/>
    <property type="molecule type" value="Genomic_DNA"/>
</dbReference>
<protein>
    <submittedName>
        <fullName evidence="8">Predicted membrane protein</fullName>
    </submittedName>
</protein>
<keyword evidence="4 5" id="KW-0472">Membrane</keyword>
<reference evidence="8" key="2">
    <citation type="submission" date="2010-03" db="EMBL/GenBank/DDBJ databases">
        <authorList>
            <person name="Pajon A."/>
        </authorList>
    </citation>
    <scope>NUCLEOTIDE SEQUENCE</scope>
    <source>
        <strain evidence="8">Type strain: 18P13</strain>
    </source>
</reference>
<comment type="subcellular location">
    <subcellularLocation>
        <location evidence="1">Membrane</location>
        <topology evidence="1">Multi-pass membrane protein</topology>
    </subcellularLocation>
</comment>
<dbReference type="Pfam" id="PF13240">
    <property type="entry name" value="Zn_Ribbon_1"/>
    <property type="match status" value="1"/>
</dbReference>
<evidence type="ECO:0000256" key="1">
    <source>
        <dbReference type="ARBA" id="ARBA00004141"/>
    </source>
</evidence>
<evidence type="ECO:0000256" key="2">
    <source>
        <dbReference type="ARBA" id="ARBA00022692"/>
    </source>
</evidence>
<dbReference type="InterPro" id="IPR007829">
    <property type="entry name" value="TM2"/>
</dbReference>
<proteinExistence type="predicted"/>
<feature type="transmembrane region" description="Helical" evidence="5">
    <location>
        <begin position="75"/>
        <end position="94"/>
    </location>
</feature>
<dbReference type="OrthoDB" id="9816361at2"/>
<dbReference type="Proteomes" id="UP000007054">
    <property type="component" value="Chromosome"/>
</dbReference>
<dbReference type="GeneID" id="83155331"/>
<keyword evidence="2 5" id="KW-0812">Transmembrane</keyword>
<dbReference type="InterPro" id="IPR026870">
    <property type="entry name" value="Zinc_ribbon_dom"/>
</dbReference>
<organism evidence="8 9">
    <name type="scientific">Ruminococcus champanellensis (strain DSM 18848 / JCM 17042 / KCTC 15320 / 18P13)</name>
    <dbReference type="NCBI Taxonomy" id="213810"/>
    <lineage>
        <taxon>Bacteria</taxon>
        <taxon>Bacillati</taxon>
        <taxon>Bacillota</taxon>
        <taxon>Clostridia</taxon>
        <taxon>Eubacteriales</taxon>
        <taxon>Oscillospiraceae</taxon>
        <taxon>Ruminococcus</taxon>
    </lineage>
</organism>
<dbReference type="KEGG" id="rch:RUM_05090"/>
<dbReference type="RefSeq" id="WP_015557641.1">
    <property type="nucleotide sequence ID" value="NC_021039.1"/>
</dbReference>
<feature type="transmembrane region" description="Helical" evidence="5">
    <location>
        <begin position="101"/>
        <end position="124"/>
    </location>
</feature>
<evidence type="ECO:0000313" key="8">
    <source>
        <dbReference type="EMBL" id="CBL16734.1"/>
    </source>
</evidence>
<dbReference type="BioCyc" id="RCHA213810:RUM_RS02465-MONOMER"/>
<evidence type="ECO:0000313" key="9">
    <source>
        <dbReference type="Proteomes" id="UP000007054"/>
    </source>
</evidence>
<keyword evidence="3 5" id="KW-1133">Transmembrane helix</keyword>
<accession>D4LAT9</accession>
<evidence type="ECO:0000256" key="3">
    <source>
        <dbReference type="ARBA" id="ARBA00022989"/>
    </source>
</evidence>
<evidence type="ECO:0000259" key="7">
    <source>
        <dbReference type="Pfam" id="PF13240"/>
    </source>
</evidence>
<reference evidence="8" key="1">
    <citation type="submission" date="2010-03" db="EMBL/GenBank/DDBJ databases">
        <title>The genome sequence of Ruminococcus sp. 18P13.</title>
        <authorList>
            <consortium name="metaHIT consortium -- http://www.metahit.eu/"/>
            <person name="Pajon A."/>
            <person name="Turner K."/>
            <person name="Parkhill J."/>
            <person name="Bernalier A."/>
        </authorList>
    </citation>
    <scope>NUCLEOTIDE SEQUENCE [LARGE SCALE GENOMIC DNA]</scope>
    <source>
        <strain evidence="8">Type strain: 18P13</strain>
    </source>
</reference>